<reference evidence="1 2" key="1">
    <citation type="journal article" date="2023" name="Microbiol. Resour. Announc.">
        <title>Complete Genome Sequence of Imperialibacter roseus strain P4T.</title>
        <authorList>
            <person name="Tizabi D.R."/>
            <person name="Bachvaroff T."/>
            <person name="Hill R.T."/>
        </authorList>
    </citation>
    <scope>NUCLEOTIDE SEQUENCE [LARGE SCALE GENOMIC DNA]</scope>
    <source>
        <strain evidence="1 2">P4T</strain>
    </source>
</reference>
<dbReference type="Gene3D" id="1.10.1470.10">
    <property type="entry name" value="YjbJ"/>
    <property type="match status" value="1"/>
</dbReference>
<gene>
    <name evidence="1" type="ORF">RT717_14040</name>
</gene>
<evidence type="ECO:0000313" key="1">
    <source>
        <dbReference type="EMBL" id="WOK04196.1"/>
    </source>
</evidence>
<dbReference type="EMBL" id="CP136051">
    <property type="protein sequence ID" value="WOK04196.1"/>
    <property type="molecule type" value="Genomic_DNA"/>
</dbReference>
<name>A0ABZ0II24_9BACT</name>
<proteinExistence type="predicted"/>
<sequence>MNTAEANTVGTFRITGNWFHQSKVLKQKFGLLTDEDLKFEVGGEQDLLTRICERINKSREEVINIIRKGLPLESTE</sequence>
<accession>A0ABZ0II24</accession>
<dbReference type="Proteomes" id="UP001302349">
    <property type="component" value="Chromosome"/>
</dbReference>
<protein>
    <submittedName>
        <fullName evidence="1">General stress protein CsbD</fullName>
    </submittedName>
</protein>
<evidence type="ECO:0000313" key="2">
    <source>
        <dbReference type="Proteomes" id="UP001302349"/>
    </source>
</evidence>
<keyword evidence="2" id="KW-1185">Reference proteome</keyword>
<organism evidence="1 2">
    <name type="scientific">Imperialibacter roseus</name>
    <dbReference type="NCBI Taxonomy" id="1324217"/>
    <lineage>
        <taxon>Bacteria</taxon>
        <taxon>Pseudomonadati</taxon>
        <taxon>Bacteroidota</taxon>
        <taxon>Cytophagia</taxon>
        <taxon>Cytophagales</taxon>
        <taxon>Flammeovirgaceae</taxon>
        <taxon>Imperialibacter</taxon>
    </lineage>
</organism>
<dbReference type="InterPro" id="IPR036629">
    <property type="entry name" value="YjbJ_sf"/>
</dbReference>
<dbReference type="RefSeq" id="WP_317487013.1">
    <property type="nucleotide sequence ID" value="NZ_CP136051.1"/>
</dbReference>